<evidence type="ECO:0000313" key="2">
    <source>
        <dbReference type="EMBL" id="GIQ92896.1"/>
    </source>
</evidence>
<feature type="non-terminal residue" evidence="2">
    <location>
        <position position="57"/>
    </location>
</feature>
<feature type="region of interest" description="Disordered" evidence="1">
    <location>
        <begin position="1"/>
        <end position="57"/>
    </location>
</feature>
<reference evidence="2 3" key="1">
    <citation type="journal article" date="2018" name="PLoS ONE">
        <title>The draft genome of Kipferlia bialata reveals reductive genome evolution in fornicate parasites.</title>
        <authorList>
            <person name="Tanifuji G."/>
            <person name="Takabayashi S."/>
            <person name="Kume K."/>
            <person name="Takagi M."/>
            <person name="Nakayama T."/>
            <person name="Kamikawa R."/>
            <person name="Inagaki Y."/>
            <person name="Hashimoto T."/>
        </authorList>
    </citation>
    <scope>NUCLEOTIDE SEQUENCE [LARGE SCALE GENOMIC DNA]</scope>
    <source>
        <strain evidence="2">NY0173</strain>
    </source>
</reference>
<keyword evidence="3" id="KW-1185">Reference proteome</keyword>
<protein>
    <submittedName>
        <fullName evidence="2">Uncharacterized protein</fullName>
    </submittedName>
</protein>
<gene>
    <name evidence="2" type="ORF">KIPB_016951</name>
</gene>
<proteinExistence type="predicted"/>
<dbReference type="EMBL" id="BDIP01010863">
    <property type="protein sequence ID" value="GIQ92896.1"/>
    <property type="molecule type" value="Genomic_DNA"/>
</dbReference>
<accession>A0A9K3DCE0</accession>
<feature type="compositionally biased region" description="Basic and acidic residues" evidence="1">
    <location>
        <begin position="33"/>
        <end position="51"/>
    </location>
</feature>
<evidence type="ECO:0000256" key="1">
    <source>
        <dbReference type="SAM" id="MobiDB-lite"/>
    </source>
</evidence>
<comment type="caution">
    <text evidence="2">The sequence shown here is derived from an EMBL/GenBank/DDBJ whole genome shotgun (WGS) entry which is preliminary data.</text>
</comment>
<dbReference type="AlphaFoldDB" id="A0A9K3DCE0"/>
<evidence type="ECO:0000313" key="3">
    <source>
        <dbReference type="Proteomes" id="UP000265618"/>
    </source>
</evidence>
<sequence>SPPPQTGQKRGAASPTAGSVPPKRPSEAAQNRTPDEDAEPGREREGEREAQAEADAQ</sequence>
<organism evidence="2 3">
    <name type="scientific">Kipferlia bialata</name>
    <dbReference type="NCBI Taxonomy" id="797122"/>
    <lineage>
        <taxon>Eukaryota</taxon>
        <taxon>Metamonada</taxon>
        <taxon>Carpediemonas-like organisms</taxon>
        <taxon>Kipferlia</taxon>
    </lineage>
</organism>
<name>A0A9K3DCE0_9EUKA</name>
<dbReference type="Proteomes" id="UP000265618">
    <property type="component" value="Unassembled WGS sequence"/>
</dbReference>
<feature type="non-terminal residue" evidence="2">
    <location>
        <position position="1"/>
    </location>
</feature>